<proteinExistence type="predicted"/>
<reference evidence="4 5" key="1">
    <citation type="submission" date="2023-12" db="EMBL/GenBank/DDBJ databases">
        <title>A high-quality genome assembly for Dillenia turbinata (Dilleniales).</title>
        <authorList>
            <person name="Chanderbali A."/>
        </authorList>
    </citation>
    <scope>NUCLEOTIDE SEQUENCE [LARGE SCALE GENOMIC DNA]</scope>
    <source>
        <strain evidence="4">LSX21</strain>
        <tissue evidence="4">Leaf</tissue>
    </source>
</reference>
<dbReference type="InterPro" id="IPR035513">
    <property type="entry name" value="Invertase/methylesterase_inhib"/>
</dbReference>
<feature type="signal peptide" evidence="2">
    <location>
        <begin position="1"/>
        <end position="27"/>
    </location>
</feature>
<dbReference type="SUPFAM" id="SSF101148">
    <property type="entry name" value="Plant invertase/pectin methylesterase inhibitor"/>
    <property type="match status" value="1"/>
</dbReference>
<keyword evidence="5" id="KW-1185">Reference proteome</keyword>
<comment type="caution">
    <text evidence="4">The sequence shown here is derived from an EMBL/GenBank/DDBJ whole genome shotgun (WGS) entry which is preliminary data.</text>
</comment>
<evidence type="ECO:0000313" key="4">
    <source>
        <dbReference type="EMBL" id="KAK6931613.1"/>
    </source>
</evidence>
<dbReference type="Proteomes" id="UP001370490">
    <property type="component" value="Unassembled WGS sequence"/>
</dbReference>
<evidence type="ECO:0000259" key="3">
    <source>
        <dbReference type="SMART" id="SM00856"/>
    </source>
</evidence>
<feature type="domain" description="Pectinesterase inhibitor" evidence="3">
    <location>
        <begin position="37"/>
        <end position="196"/>
    </location>
</feature>
<evidence type="ECO:0000256" key="1">
    <source>
        <dbReference type="ARBA" id="ARBA00022729"/>
    </source>
</evidence>
<gene>
    <name evidence="4" type="ORF">RJ641_003406</name>
</gene>
<dbReference type="CDD" id="cd15798">
    <property type="entry name" value="PMEI-like_3"/>
    <property type="match status" value="1"/>
</dbReference>
<name>A0AAN8VAX9_9MAGN</name>
<dbReference type="FunFam" id="1.20.140.40:FF:000005">
    <property type="entry name" value="Pectin methylesterase inhibitor 1"/>
    <property type="match status" value="1"/>
</dbReference>
<dbReference type="Gene3D" id="1.20.140.40">
    <property type="entry name" value="Invertase/pectin methylesterase inhibitor family protein"/>
    <property type="match status" value="1"/>
</dbReference>
<accession>A0AAN8VAX9</accession>
<evidence type="ECO:0000313" key="5">
    <source>
        <dbReference type="Proteomes" id="UP001370490"/>
    </source>
</evidence>
<dbReference type="Pfam" id="PF04043">
    <property type="entry name" value="PMEI"/>
    <property type="match status" value="1"/>
</dbReference>
<feature type="chain" id="PRO_5043006426" evidence="2">
    <location>
        <begin position="28"/>
        <end position="211"/>
    </location>
</feature>
<dbReference type="GO" id="GO:0046910">
    <property type="term" value="F:pectinesterase inhibitor activity"/>
    <property type="evidence" value="ECO:0007669"/>
    <property type="project" value="UniProtKB-ARBA"/>
</dbReference>
<dbReference type="SMART" id="SM00856">
    <property type="entry name" value="PMEI"/>
    <property type="match status" value="1"/>
</dbReference>
<protein>
    <submittedName>
        <fullName evidence="4">Pectinesterase inhibitor domain</fullName>
    </submittedName>
</protein>
<sequence>MARNQRLFSLLTLISSAILFSSQPIVAVNSSYSSHANSSDFIRTSCSATLYPDLCYSSLSGYSSAVQKNPGQLARVAVGLSLSRARRMEAYLSNVSRQADYGAEPRVASAVHDCFSTMSDAVDQIRGSLKQLRHLVPGAESFRLQMSNVQTWMSAALTNEDTCTDGFEDVPDGPTKTEVCNRVSRVTKFTSNALALVNNYAAQGTDSSANP</sequence>
<dbReference type="InterPro" id="IPR006501">
    <property type="entry name" value="Pectinesterase_inhib_dom"/>
</dbReference>
<organism evidence="4 5">
    <name type="scientific">Dillenia turbinata</name>
    <dbReference type="NCBI Taxonomy" id="194707"/>
    <lineage>
        <taxon>Eukaryota</taxon>
        <taxon>Viridiplantae</taxon>
        <taxon>Streptophyta</taxon>
        <taxon>Embryophyta</taxon>
        <taxon>Tracheophyta</taxon>
        <taxon>Spermatophyta</taxon>
        <taxon>Magnoliopsida</taxon>
        <taxon>eudicotyledons</taxon>
        <taxon>Gunneridae</taxon>
        <taxon>Pentapetalae</taxon>
        <taxon>Dilleniales</taxon>
        <taxon>Dilleniaceae</taxon>
        <taxon>Dillenia</taxon>
    </lineage>
</organism>
<keyword evidence="1 2" id="KW-0732">Signal</keyword>
<dbReference type="InterPro" id="IPR051955">
    <property type="entry name" value="PME_Inhibitor"/>
</dbReference>
<dbReference type="AlphaFoldDB" id="A0AAN8VAX9"/>
<dbReference type="PANTHER" id="PTHR31080">
    <property type="entry name" value="PECTINESTERASE INHIBITOR-LIKE"/>
    <property type="match status" value="1"/>
</dbReference>
<dbReference type="EMBL" id="JBAMMX010000011">
    <property type="protein sequence ID" value="KAK6931613.1"/>
    <property type="molecule type" value="Genomic_DNA"/>
</dbReference>
<dbReference type="PANTHER" id="PTHR31080:SF64">
    <property type="entry name" value="PLANT INVERTASE_PECTIN METHYLESTERASE INHIBITOR SUPERFAMILY PROTEIN"/>
    <property type="match status" value="1"/>
</dbReference>
<dbReference type="NCBIfam" id="TIGR01614">
    <property type="entry name" value="PME_inhib"/>
    <property type="match status" value="1"/>
</dbReference>
<evidence type="ECO:0000256" key="2">
    <source>
        <dbReference type="SAM" id="SignalP"/>
    </source>
</evidence>